<evidence type="ECO:0000256" key="11">
    <source>
        <dbReference type="ARBA" id="ARBA00022692"/>
    </source>
</evidence>
<keyword evidence="21" id="KW-1185">Reference proteome</keyword>
<dbReference type="Proteomes" id="UP000056466">
    <property type="component" value="Chromosome"/>
</dbReference>
<dbReference type="EMBL" id="CP011787">
    <property type="protein sequence ID" value="AKZ66065.1"/>
    <property type="molecule type" value="Genomic_DNA"/>
</dbReference>
<evidence type="ECO:0000256" key="10">
    <source>
        <dbReference type="ARBA" id="ARBA00022679"/>
    </source>
</evidence>
<keyword evidence="10 18" id="KW-0808">Transferase</keyword>
<comment type="pathway">
    <text evidence="3 18">Phospholipid metabolism; CDP-diacylglycerol biosynthesis; CDP-diacylglycerol from sn-glycerol 3-phosphate: step 3/3.</text>
</comment>
<evidence type="ECO:0000256" key="13">
    <source>
        <dbReference type="ARBA" id="ARBA00022989"/>
    </source>
</evidence>
<keyword evidence="11 18" id="KW-0812">Transmembrane</keyword>
<protein>
    <recommendedName>
        <fullName evidence="7 18">Phosphatidate cytidylyltransferase</fullName>
        <ecNumber evidence="6 18">2.7.7.41</ecNumber>
    </recommendedName>
</protein>
<dbReference type="Pfam" id="PF01148">
    <property type="entry name" value="CTP_transf_1"/>
    <property type="match status" value="1"/>
</dbReference>
<gene>
    <name evidence="20" type="primary">cdsA</name>
    <name evidence="20" type="ORF">AB162_482</name>
</gene>
<keyword evidence="14" id="KW-0443">Lipid metabolism</keyword>
<feature type="transmembrane region" description="Helical" evidence="19">
    <location>
        <begin position="56"/>
        <end position="76"/>
    </location>
</feature>
<sequence>MLNYRFITACILVPIVIGIIFIIPPIVFKLIILIVCMLSAWEWGQLAGLQHSSQRCLLVIFFCLLINIISLLINKWNILNKYILWSSLVWWITALLLVISYPRSAGVWRSYNWLRLVFGGFTIIPFLLEIIHLRDYNYNSDHFIGSWLLLYLMLIVWSADSGAYIFGSILGRHKLSPKISPGKTWEGLISGILISEIIMFIFSKYAKLPSNYTQLKLIIYSTVVALVSVLGDLTESMFKREAGIKDSGYIIPGHGGILDRIDSFTSAVPVFVFLIDTTGL</sequence>
<comment type="catalytic activity">
    <reaction evidence="1 18">
        <text>a 1,2-diacyl-sn-glycero-3-phosphate + CTP + H(+) = a CDP-1,2-diacyl-sn-glycerol + diphosphate</text>
        <dbReference type="Rhea" id="RHEA:16229"/>
        <dbReference type="ChEBI" id="CHEBI:15378"/>
        <dbReference type="ChEBI" id="CHEBI:33019"/>
        <dbReference type="ChEBI" id="CHEBI:37563"/>
        <dbReference type="ChEBI" id="CHEBI:58332"/>
        <dbReference type="ChEBI" id="CHEBI:58608"/>
        <dbReference type="EC" id="2.7.7.41"/>
    </reaction>
</comment>
<dbReference type="KEGG" id="bcig:AB162_482"/>
<evidence type="ECO:0000256" key="1">
    <source>
        <dbReference type="ARBA" id="ARBA00001698"/>
    </source>
</evidence>
<dbReference type="EC" id="2.7.7.41" evidence="6 18"/>
<dbReference type="UniPathway" id="UPA00557">
    <property type="reaction ID" value="UER00614"/>
</dbReference>
<evidence type="ECO:0000256" key="4">
    <source>
        <dbReference type="ARBA" id="ARBA00005189"/>
    </source>
</evidence>
<dbReference type="AlphaFoldDB" id="A0A0K2BL72"/>
<comment type="subcellular location">
    <subcellularLocation>
        <location evidence="2">Cell membrane</location>
        <topology evidence="2">Multi-pass membrane protein</topology>
    </subcellularLocation>
</comment>
<accession>A0A0K2BL72</accession>
<feature type="transmembrane region" description="Helical" evidence="19">
    <location>
        <begin position="187"/>
        <end position="205"/>
    </location>
</feature>
<evidence type="ECO:0000256" key="8">
    <source>
        <dbReference type="ARBA" id="ARBA00022475"/>
    </source>
</evidence>
<evidence type="ECO:0000256" key="6">
    <source>
        <dbReference type="ARBA" id="ARBA00012487"/>
    </source>
</evidence>
<name>A0A0K2BL72_9GAMM</name>
<evidence type="ECO:0000256" key="5">
    <source>
        <dbReference type="ARBA" id="ARBA00010185"/>
    </source>
</evidence>
<keyword evidence="15 19" id="KW-0472">Membrane</keyword>
<evidence type="ECO:0000256" key="7">
    <source>
        <dbReference type="ARBA" id="ARBA00019373"/>
    </source>
</evidence>
<feature type="transmembrane region" description="Helical" evidence="19">
    <location>
        <begin position="144"/>
        <end position="166"/>
    </location>
</feature>
<evidence type="ECO:0000256" key="18">
    <source>
        <dbReference type="RuleBase" id="RU003938"/>
    </source>
</evidence>
<feature type="transmembrane region" description="Helical" evidence="19">
    <location>
        <begin position="113"/>
        <end position="132"/>
    </location>
</feature>
<dbReference type="PROSITE" id="PS01315">
    <property type="entry name" value="CDS"/>
    <property type="match status" value="1"/>
</dbReference>
<evidence type="ECO:0000256" key="3">
    <source>
        <dbReference type="ARBA" id="ARBA00005119"/>
    </source>
</evidence>
<evidence type="ECO:0000256" key="2">
    <source>
        <dbReference type="ARBA" id="ARBA00004651"/>
    </source>
</evidence>
<keyword evidence="8" id="KW-1003">Cell membrane</keyword>
<evidence type="ECO:0000256" key="15">
    <source>
        <dbReference type="ARBA" id="ARBA00023136"/>
    </source>
</evidence>
<comment type="similarity">
    <text evidence="5 18">Belongs to the CDS family.</text>
</comment>
<keyword evidence="12 18" id="KW-0548">Nucleotidyltransferase</keyword>
<evidence type="ECO:0000256" key="14">
    <source>
        <dbReference type="ARBA" id="ARBA00023098"/>
    </source>
</evidence>
<keyword evidence="13 19" id="KW-1133">Transmembrane helix</keyword>
<organism evidence="20 21">
    <name type="scientific">Candidatus Palibaumannia cicadellinicola</name>
    <dbReference type="NCBI Taxonomy" id="186490"/>
    <lineage>
        <taxon>Bacteria</taxon>
        <taxon>Pseudomonadati</taxon>
        <taxon>Pseudomonadota</taxon>
        <taxon>Gammaproteobacteria</taxon>
        <taxon>Candidatus Palibaumannia</taxon>
    </lineage>
</organism>
<evidence type="ECO:0000313" key="20">
    <source>
        <dbReference type="EMBL" id="AKZ66065.1"/>
    </source>
</evidence>
<evidence type="ECO:0000313" key="21">
    <source>
        <dbReference type="Proteomes" id="UP000056466"/>
    </source>
</evidence>
<dbReference type="GO" id="GO:0004605">
    <property type="term" value="F:phosphatidate cytidylyltransferase activity"/>
    <property type="evidence" value="ECO:0007669"/>
    <property type="project" value="UniProtKB-EC"/>
</dbReference>
<reference evidence="20 21" key="1">
    <citation type="submission" date="2015-06" db="EMBL/GenBank/DDBJ databases">
        <title>Lineage-specific patterns of genome deterioration in obligate symbionts.</title>
        <authorList>
            <person name="Bennett G.M."/>
            <person name="McCutcheon J.P."/>
            <person name="McDonald B.R."/>
            <person name="Moran N.A."/>
        </authorList>
    </citation>
    <scope>NUCLEOTIDE SEQUENCE [LARGE SCALE GENOMIC DNA]</scope>
    <source>
        <strain evidence="20 21">B-GSS</strain>
    </source>
</reference>
<evidence type="ECO:0000256" key="9">
    <source>
        <dbReference type="ARBA" id="ARBA00022516"/>
    </source>
</evidence>
<evidence type="ECO:0000256" key="12">
    <source>
        <dbReference type="ARBA" id="ARBA00022695"/>
    </source>
</evidence>
<proteinExistence type="inferred from homology"/>
<dbReference type="PATRIC" id="fig|186490.8.peg.453"/>
<dbReference type="GO" id="GO:0016024">
    <property type="term" value="P:CDP-diacylglycerol biosynthetic process"/>
    <property type="evidence" value="ECO:0007669"/>
    <property type="project" value="UniProtKB-UniPathway"/>
</dbReference>
<evidence type="ECO:0000256" key="16">
    <source>
        <dbReference type="ARBA" id="ARBA00023209"/>
    </source>
</evidence>
<dbReference type="InterPro" id="IPR000374">
    <property type="entry name" value="PC_trans"/>
</dbReference>
<keyword evidence="9" id="KW-0444">Lipid biosynthesis</keyword>
<feature type="transmembrane region" description="Helical" evidence="19">
    <location>
        <begin position="6"/>
        <end position="35"/>
    </location>
</feature>
<keyword evidence="16" id="KW-0594">Phospholipid biosynthesis</keyword>
<comment type="pathway">
    <text evidence="4">Lipid metabolism.</text>
</comment>
<dbReference type="OrthoDB" id="9799199at2"/>
<dbReference type="GO" id="GO:0005886">
    <property type="term" value="C:plasma membrane"/>
    <property type="evidence" value="ECO:0007669"/>
    <property type="project" value="UniProtKB-SubCell"/>
</dbReference>
<dbReference type="PANTHER" id="PTHR46382">
    <property type="entry name" value="PHOSPHATIDATE CYTIDYLYLTRANSFERASE"/>
    <property type="match status" value="1"/>
</dbReference>
<evidence type="ECO:0000256" key="19">
    <source>
        <dbReference type="SAM" id="Phobius"/>
    </source>
</evidence>
<keyword evidence="17" id="KW-1208">Phospholipid metabolism</keyword>
<dbReference type="RefSeq" id="WP_053097161.1">
    <property type="nucleotide sequence ID" value="NZ_CP011787.1"/>
</dbReference>
<feature type="transmembrane region" description="Helical" evidence="19">
    <location>
        <begin position="82"/>
        <end position="101"/>
    </location>
</feature>
<dbReference type="PANTHER" id="PTHR46382:SF1">
    <property type="entry name" value="PHOSPHATIDATE CYTIDYLYLTRANSFERASE"/>
    <property type="match status" value="1"/>
</dbReference>
<evidence type="ECO:0000256" key="17">
    <source>
        <dbReference type="ARBA" id="ARBA00023264"/>
    </source>
</evidence>